<dbReference type="PANTHER" id="PTHR12792">
    <property type="entry name" value="EXTRA SPINDLE POLES 1-RELATED"/>
    <property type="match status" value="1"/>
</dbReference>
<accession>A0A812BK49</accession>
<dbReference type="GO" id="GO:0005813">
    <property type="term" value="C:centrosome"/>
    <property type="evidence" value="ECO:0007669"/>
    <property type="project" value="TreeGrafter"/>
</dbReference>
<dbReference type="GO" id="GO:0006508">
    <property type="term" value="P:proteolysis"/>
    <property type="evidence" value="ECO:0007669"/>
    <property type="project" value="InterPro"/>
</dbReference>
<reference evidence="7" key="1">
    <citation type="submission" date="2021-01" db="EMBL/GenBank/DDBJ databases">
        <authorList>
            <person name="Li R."/>
            <person name="Bekaert M."/>
        </authorList>
    </citation>
    <scope>NUCLEOTIDE SEQUENCE</scope>
    <source>
        <strain evidence="7">Farmed</strain>
    </source>
</reference>
<name>A0A812BK49_ACAPH</name>
<feature type="domain" description="Peptidase C50" evidence="6">
    <location>
        <begin position="1434"/>
        <end position="1529"/>
    </location>
</feature>
<dbReference type="PANTHER" id="PTHR12792:SF0">
    <property type="entry name" value="SEPARIN"/>
    <property type="match status" value="1"/>
</dbReference>
<keyword evidence="4" id="KW-0159">Chromosome partition</keyword>
<dbReference type="Pfam" id="PF03568">
    <property type="entry name" value="Separin_C"/>
    <property type="match status" value="1"/>
</dbReference>
<comment type="catalytic activity">
    <reaction evidence="1">
        <text>All bonds known to be hydrolyzed by this endopeptidase have arginine in P1 and an acidic residue in P4. P6 is often occupied by an acidic residue or by a hydroxy-amino-acid residue, the phosphorylation of which enhances cleavage.</text>
        <dbReference type="EC" id="3.4.22.49"/>
    </reaction>
</comment>
<dbReference type="InterPro" id="IPR030397">
    <property type="entry name" value="SEPARIN_core_dom"/>
</dbReference>
<dbReference type="InterPro" id="IPR005314">
    <property type="entry name" value="Peptidase_C50"/>
</dbReference>
<dbReference type="GO" id="GO:0005737">
    <property type="term" value="C:cytoplasm"/>
    <property type="evidence" value="ECO:0007669"/>
    <property type="project" value="TreeGrafter"/>
</dbReference>
<evidence type="ECO:0000313" key="8">
    <source>
        <dbReference type="Proteomes" id="UP000597762"/>
    </source>
</evidence>
<evidence type="ECO:0000256" key="5">
    <source>
        <dbReference type="SAM" id="MobiDB-lite"/>
    </source>
</evidence>
<dbReference type="EMBL" id="CAHIKZ030000682">
    <property type="protein sequence ID" value="CAE1233227.1"/>
    <property type="molecule type" value="Genomic_DNA"/>
</dbReference>
<evidence type="ECO:0000256" key="3">
    <source>
        <dbReference type="ARBA" id="ARBA00022801"/>
    </source>
</evidence>
<sequence length="1608" mass="182387">MLKDFFAPAFTSTPLKESNLEFYGHFVSGFFRTAVSSIVNSGVDPALISSIDAIYLYYSHFRNHVKVNDPLFLPKAFHLLLLNITKTVDCVNYVDHAFKFATYLYNELQLINSEDNIDVFTNPAILWNFAGKLEKQPNFTDFILSLRVRHMSLRLLALKAKNLPSLVTKLGNTILRFRQQMSTLCPNKVHTTDLESAAVWNNIIETVLLAMAKEDKPKAFLLNILELHVHHARFISFYNISQSDSTKNFRNVRSFLDQHIEDDEYTESVFKLCDAILVIGDSSKKTVKTFIASMFDNVKDASTKLAAAVNKDTLTIGQVSLICDACGIFIEGLSHYYRLQQENTAENKVKASRQDVYMCISYSILMEILYTLFETDDSNKWLLKTLAVANNYMNDVQSLSETSAKTKEKQMVYISQMLRKFGRFCYNHGHNESGIAVYRLLLEQMKSQDLSEESNEQNYIKAHEYLAECQKRNGDWDGSFKTIISCILIASVSALSTAVKMWLRIKKEAVKDLPDVASKTLKTLIKENQSVIEMTKIDIAAFLQLEWQSISSSNFFRKKQKDYAVALLTDLADLSLDPFAKSRYLYELALILWNTPQPTSKSGKDYLSEAIHLIEPLLKSTQSKDKFLLGQAYLLLYTFEQEEFDQKNFQREKFLGTHTEPQLEKVKPFTLQIEFAGMEKLDLSLELFEEAVAAPVGDEEKYSKMTATDIIALVNSIMFAASIYTASLKLKKSFELMQEVLCNCILTSSKNKSSCALLGWAKRLLSRLKLMSLHIGAVDSVKSNNEEETPLDLAYEAMRMYTAVIHCIIQPDTPSFSNSDFVSGVSFDFEKYEIVSELLKSLLYLSQLYCHVGEEREAKCYIKEGLRLAEIFVLPRWSAAFYLQSVRVNFLSGKIDKELTVTKAAKSRRQPTAKTKPTDWQKRLAETFNRVGREIKREADSPVEKNFSVSPVSLTPDLCLNKSWSCISLLDSDSPASNISGCFSFEEIQRVWEPLSEELLNVSSPELLRADKGSNNSDDTTTSRAKRATRRGPARALVSTVDKKGRQEKGKTLKDCQEECSDSSQSNMRFRCLESAYEQMRLFPPCSLYNFTCKALAMNYLPHDPNMAAFYLTEAQSVTLRHALITQLSRKIRKIIKDQNANENQKKSHLSLQNAPSLENLTQAKQALSFGHNPSNINSLIEAIDPAWTVCQVSVVASPNFSSPPVLIVTQYRHNTSPTIVSLPGYSQSGGNQILKLHEYIQHSNRKSLSLLNKNEWWNARHMLNNKLQIILNQMERYWLGCWKGILLGHLTNEDDRKKLKMSAEKIADIIKEKCSKEPNLGLIQILIDSIECLSAEEQNLAISQVTGLDDVYCKDFISIKSQILQLCKSLNSSVSDRHPLIIILDKVVQHLPWENLPILRNRPVSRIPSLYYLKVQMSYLHHRNSVITDGFDPKSTFYVLNPDDNLPCTQEIFQKSFENTEGWEGVVSKPPTADQFISALTQKDTMIYCGHGDGNKYLHGDYLQQLNCRAVAVLMGCSSGQMEAKGILDETGMINNYYLAFCPVIVANLWDVTDRDIDRFLQTLLNNWILSKDEAKISLTEAVVKARSACKLPYLIGCAPVVYGIPL</sequence>
<feature type="compositionally biased region" description="Basic residues" evidence="5">
    <location>
        <begin position="1024"/>
        <end position="1033"/>
    </location>
</feature>
<gene>
    <name evidence="7" type="ORF">SPHA_18885</name>
</gene>
<organism evidence="7 8">
    <name type="scientific">Acanthosepion pharaonis</name>
    <name type="common">Pharaoh cuttlefish</name>
    <name type="synonym">Sepia pharaonis</name>
    <dbReference type="NCBI Taxonomy" id="158019"/>
    <lineage>
        <taxon>Eukaryota</taxon>
        <taxon>Metazoa</taxon>
        <taxon>Spiralia</taxon>
        <taxon>Lophotrochozoa</taxon>
        <taxon>Mollusca</taxon>
        <taxon>Cephalopoda</taxon>
        <taxon>Coleoidea</taxon>
        <taxon>Decapodiformes</taxon>
        <taxon>Sepiida</taxon>
        <taxon>Sepiina</taxon>
        <taxon>Sepiidae</taxon>
        <taxon>Acanthosepion</taxon>
    </lineage>
</organism>
<dbReference type="Proteomes" id="UP000597762">
    <property type="component" value="Unassembled WGS sequence"/>
</dbReference>
<evidence type="ECO:0000256" key="2">
    <source>
        <dbReference type="ARBA" id="ARBA00012489"/>
    </source>
</evidence>
<comment type="caution">
    <text evidence="7">The sequence shown here is derived from an EMBL/GenBank/DDBJ whole genome shotgun (WGS) entry which is preliminary data.</text>
</comment>
<dbReference type="GO" id="GO:0051307">
    <property type="term" value="P:meiotic chromosome separation"/>
    <property type="evidence" value="ECO:0007669"/>
    <property type="project" value="TreeGrafter"/>
</dbReference>
<evidence type="ECO:0000256" key="1">
    <source>
        <dbReference type="ARBA" id="ARBA00000451"/>
    </source>
</evidence>
<dbReference type="GO" id="GO:0004197">
    <property type="term" value="F:cysteine-type endopeptidase activity"/>
    <property type="evidence" value="ECO:0007669"/>
    <property type="project" value="InterPro"/>
</dbReference>
<evidence type="ECO:0000259" key="6">
    <source>
        <dbReference type="PROSITE" id="PS51700"/>
    </source>
</evidence>
<evidence type="ECO:0000313" key="7">
    <source>
        <dbReference type="EMBL" id="CAE1233227.1"/>
    </source>
</evidence>
<dbReference type="GO" id="GO:0072686">
    <property type="term" value="C:mitotic spindle"/>
    <property type="evidence" value="ECO:0007669"/>
    <property type="project" value="TreeGrafter"/>
</dbReference>
<dbReference type="PROSITE" id="PS51700">
    <property type="entry name" value="SEPARIN"/>
    <property type="match status" value="1"/>
</dbReference>
<proteinExistence type="predicted"/>
<feature type="region of interest" description="Disordered" evidence="5">
    <location>
        <begin position="1006"/>
        <end position="1036"/>
    </location>
</feature>
<protein>
    <recommendedName>
        <fullName evidence="2">separase</fullName>
        <ecNumber evidence="2">3.4.22.49</ecNumber>
    </recommendedName>
</protein>
<dbReference type="EC" id="3.4.22.49" evidence="2"/>
<dbReference type="GO" id="GO:0005634">
    <property type="term" value="C:nucleus"/>
    <property type="evidence" value="ECO:0007669"/>
    <property type="project" value="InterPro"/>
</dbReference>
<dbReference type="OrthoDB" id="10255632at2759"/>
<keyword evidence="3 7" id="KW-0378">Hydrolase</keyword>
<keyword evidence="8" id="KW-1185">Reference proteome</keyword>
<evidence type="ECO:0000256" key="4">
    <source>
        <dbReference type="ARBA" id="ARBA00022829"/>
    </source>
</evidence>